<gene>
    <name evidence="3" type="ORF">Ahy_A02g006723</name>
</gene>
<dbReference type="Proteomes" id="UP000289738">
    <property type="component" value="Chromosome A02"/>
</dbReference>
<dbReference type="SMR" id="A0A445EAQ5"/>
<feature type="region of interest" description="Disordered" evidence="1">
    <location>
        <begin position="159"/>
        <end position="227"/>
    </location>
</feature>
<feature type="compositionally biased region" description="Low complexity" evidence="1">
    <location>
        <begin position="317"/>
        <end position="330"/>
    </location>
</feature>
<sequence>MAKHEKPQPGCFSGFLRVILCAGTGTSPPVHPSQDESENVDSISNKRDALIHEDFAATPGLVARLMGLDSVPNTNCLMKGHSPDSVPRSRSVNFVDYLLNFEVGQENFHRRAKTSASFREVPASALAYSQQKQDHDLVVFHNWDYNVVKDHEARRESRKFEVGLMKESKQGKKQSKETGERNQRKNKKISKLKNEPRRVPSNSNMNGRKVRKQSEDKDCSSVSSCSSKSYGYRYSSSGGNGDCDSSTGSCSPLLQSKYKKEFVESNLKNKMRKKKSPKKIESDCVSENLSPISVLDVNDSPSLYGTTSLDATQPLPSNSKWKSSPLRSSSDGIEATRSNEKDGAYANIDINGEVEYYSELFLKLCTMIEKDIREIDCTTKHVHEDFEQICLVFEHKILDLLLHELVNDVVELSC</sequence>
<feature type="compositionally biased region" description="Basic and acidic residues" evidence="1">
    <location>
        <begin position="159"/>
        <end position="183"/>
    </location>
</feature>
<organism evidence="3 4">
    <name type="scientific">Arachis hypogaea</name>
    <name type="common">Peanut</name>
    <dbReference type="NCBI Taxonomy" id="3818"/>
    <lineage>
        <taxon>Eukaryota</taxon>
        <taxon>Viridiplantae</taxon>
        <taxon>Streptophyta</taxon>
        <taxon>Embryophyta</taxon>
        <taxon>Tracheophyta</taxon>
        <taxon>Spermatophyta</taxon>
        <taxon>Magnoliopsida</taxon>
        <taxon>eudicotyledons</taxon>
        <taxon>Gunneridae</taxon>
        <taxon>Pentapetalae</taxon>
        <taxon>rosids</taxon>
        <taxon>fabids</taxon>
        <taxon>Fabales</taxon>
        <taxon>Fabaceae</taxon>
        <taxon>Papilionoideae</taxon>
        <taxon>50 kb inversion clade</taxon>
        <taxon>dalbergioids sensu lato</taxon>
        <taxon>Dalbergieae</taxon>
        <taxon>Pterocarpus clade</taxon>
        <taxon>Arachis</taxon>
    </lineage>
</organism>
<evidence type="ECO:0000313" key="4">
    <source>
        <dbReference type="Proteomes" id="UP000289738"/>
    </source>
</evidence>
<name>A0A445EAQ5_ARAHY</name>
<dbReference type="OrthoDB" id="1670627at2759"/>
<reference evidence="3 4" key="1">
    <citation type="submission" date="2019-01" db="EMBL/GenBank/DDBJ databases">
        <title>Sequencing of cultivated peanut Arachis hypogaea provides insights into genome evolution and oil improvement.</title>
        <authorList>
            <person name="Chen X."/>
        </authorList>
    </citation>
    <scope>NUCLEOTIDE SEQUENCE [LARGE SCALE GENOMIC DNA]</scope>
    <source>
        <strain evidence="4">cv. Fuhuasheng</strain>
        <tissue evidence="3">Leaves</tissue>
    </source>
</reference>
<dbReference type="Gramene" id="arahy.Tifrunner.gnm2.ann2.Ah02g295200.1">
    <property type="protein sequence ID" value="arahy.Tifrunner.gnm2.ann2.Ah02g295200.1-CDS"/>
    <property type="gene ID" value="arahy.Tifrunner.gnm2.ann2.Ah02g295200"/>
</dbReference>
<evidence type="ECO:0000256" key="1">
    <source>
        <dbReference type="SAM" id="MobiDB-lite"/>
    </source>
</evidence>
<dbReference type="EMBL" id="SDMP01000002">
    <property type="protein sequence ID" value="RYR72497.1"/>
    <property type="molecule type" value="Genomic_DNA"/>
</dbReference>
<evidence type="ECO:0000259" key="2">
    <source>
        <dbReference type="Pfam" id="PF14383"/>
    </source>
</evidence>
<dbReference type="Pfam" id="PF14383">
    <property type="entry name" value="VARLMGL"/>
    <property type="match status" value="1"/>
</dbReference>
<dbReference type="PANTHER" id="PTHR35499:SF4">
    <property type="entry name" value="ALC-INTERACTING PROTEIN 1"/>
    <property type="match status" value="1"/>
</dbReference>
<dbReference type="PANTHER" id="PTHR35499">
    <property type="entry name" value="OS05G0128300 PROTEIN"/>
    <property type="match status" value="1"/>
</dbReference>
<protein>
    <recommendedName>
        <fullName evidence="2">DUF3741 domain-containing protein</fullName>
    </recommendedName>
</protein>
<feature type="compositionally biased region" description="Polar residues" evidence="1">
    <location>
        <begin position="307"/>
        <end position="316"/>
    </location>
</feature>
<keyword evidence="4" id="KW-1185">Reference proteome</keyword>
<dbReference type="InterPro" id="IPR032795">
    <property type="entry name" value="DUF3741-assoc"/>
</dbReference>
<evidence type="ECO:0000313" key="3">
    <source>
        <dbReference type="EMBL" id="RYR72497.1"/>
    </source>
</evidence>
<comment type="caution">
    <text evidence="3">The sequence shown here is derived from an EMBL/GenBank/DDBJ whole genome shotgun (WGS) entry which is preliminary data.</text>
</comment>
<dbReference type="AlphaFoldDB" id="A0A445EAQ5"/>
<feature type="region of interest" description="Disordered" evidence="1">
    <location>
        <begin position="307"/>
        <end position="337"/>
    </location>
</feature>
<proteinExistence type="predicted"/>
<accession>A0A445EAQ5</accession>
<feature type="domain" description="DUF3741" evidence="2">
    <location>
        <begin position="58"/>
        <end position="75"/>
    </location>
</feature>